<sequence length="191" mass="21632">MKATLNGNVVDRNDVVSVDNSAKNIFHDTRINDSPKNVIQNDYYQVTKPLMVYNKPHRKITYSGYDFVTEPPKTNNFPLKECYTNNSGFMCCNPQLERVILDAFNKLKLSQGGRWQKCNTQSIANEIQSSAQSKFNKTFETIAGIGDYASKSHFYSNLICKVEQGGRFMLAYATPVQAPVKVTAETEMMPY</sequence>
<dbReference type="Proteomes" id="UP000095286">
    <property type="component" value="Unplaced"/>
</dbReference>
<evidence type="ECO:0000313" key="2">
    <source>
        <dbReference type="WBParaSite" id="RSKR_0000543300.1"/>
    </source>
</evidence>
<accession>A0AC35TXI1</accession>
<proteinExistence type="predicted"/>
<name>A0AC35TXI1_9BILA</name>
<evidence type="ECO:0000313" key="1">
    <source>
        <dbReference type="Proteomes" id="UP000095286"/>
    </source>
</evidence>
<dbReference type="WBParaSite" id="RSKR_0000543300.1">
    <property type="protein sequence ID" value="RSKR_0000543300.1"/>
    <property type="gene ID" value="RSKR_0000543300"/>
</dbReference>
<reference evidence="2" key="1">
    <citation type="submission" date="2016-11" db="UniProtKB">
        <authorList>
            <consortium name="WormBaseParasite"/>
        </authorList>
    </citation>
    <scope>IDENTIFICATION</scope>
    <source>
        <strain evidence="2">KR3021</strain>
    </source>
</reference>
<protein>
    <submittedName>
        <fullName evidence="2">Ground-like domain-containing protein</fullName>
    </submittedName>
</protein>
<organism evidence="1 2">
    <name type="scientific">Rhabditophanes sp. KR3021</name>
    <dbReference type="NCBI Taxonomy" id="114890"/>
    <lineage>
        <taxon>Eukaryota</taxon>
        <taxon>Metazoa</taxon>
        <taxon>Ecdysozoa</taxon>
        <taxon>Nematoda</taxon>
        <taxon>Chromadorea</taxon>
        <taxon>Rhabditida</taxon>
        <taxon>Tylenchina</taxon>
        <taxon>Panagrolaimomorpha</taxon>
        <taxon>Strongyloidoidea</taxon>
        <taxon>Alloionematidae</taxon>
        <taxon>Rhabditophanes</taxon>
    </lineage>
</organism>